<dbReference type="EC" id="2.4.1.46" evidence="2"/>
<keyword evidence="2" id="KW-0808">Transferase</keyword>
<proteinExistence type="predicted"/>
<dbReference type="GO" id="GO:0046509">
    <property type="term" value="F:1,2-diacylglycerol 3-beta-galactosyltransferase activity"/>
    <property type="evidence" value="ECO:0007669"/>
    <property type="project" value="UniProtKB-EC"/>
</dbReference>
<feature type="domain" description="Glycosyl transferase family 28 C-terminal" evidence="1">
    <location>
        <begin position="247"/>
        <end position="335"/>
    </location>
</feature>
<dbReference type="RefSeq" id="WP_354555417.1">
    <property type="nucleotide sequence ID" value="NZ_JBEPMB010000001.1"/>
</dbReference>
<accession>A0ABV2IYQ9</accession>
<gene>
    <name evidence="2" type="ORF">ABID16_001195</name>
</gene>
<sequence length="425" mass="46635">MPPLPGMPDARLEIFYFDAGGGHRNAMTALTRLIEKEKPGWQVTPVDLQALLEPIDPVYKLTRRVTGSLKRLLRPVAPSLSAIEPWQAQDIYNSALKRGVTTGMGAILPVLQRFIARYATEIEPLLAKRWKDPATPRPDLVVSVIPNFNWVLYGALRRALPNVPYATVITDFADCPPHFWMEDQDQIMICGTDLAYRQAITSGFYKPQDIHLVSGMILKDNFYAPAPADAPTRDQLGLSRDGPVALIMFGGNGASSATNNILAQLDKTGLGIESIVMCGRNAALQKSLEGRPGCKPVGFVNNVADYMRLADFFIGKPGPGSVAEALHMGLPVIVEKNTNTMPQERPNPDWVADKGVGVVISSFRKDTGAAARQVLVNLKHYRDNIRSNVPENRAVYETVAIFERYLMKADRHMVASAQATSAADT</sequence>
<dbReference type="PANTHER" id="PTHR43025">
    <property type="entry name" value="MONOGALACTOSYLDIACYLGLYCEROL SYNTHASE"/>
    <property type="match status" value="1"/>
</dbReference>
<evidence type="ECO:0000313" key="3">
    <source>
        <dbReference type="Proteomes" id="UP001549047"/>
    </source>
</evidence>
<dbReference type="PANTHER" id="PTHR43025:SF3">
    <property type="entry name" value="MONOGALACTOSYLDIACYLGLYCEROL SYNTHASE 1, CHLOROPLASTIC"/>
    <property type="match status" value="1"/>
</dbReference>
<evidence type="ECO:0000313" key="2">
    <source>
        <dbReference type="EMBL" id="MET3612890.1"/>
    </source>
</evidence>
<keyword evidence="3" id="KW-1185">Reference proteome</keyword>
<keyword evidence="2" id="KW-0328">Glycosyltransferase</keyword>
<dbReference type="Gene3D" id="3.40.50.2000">
    <property type="entry name" value="Glycogen Phosphorylase B"/>
    <property type="match status" value="1"/>
</dbReference>
<protein>
    <submittedName>
        <fullName evidence="2">1,2-diacylglycerol 3-beta-galactosyltransferase</fullName>
        <ecNumber evidence="2">2.4.1.46</ecNumber>
    </submittedName>
</protein>
<organism evidence="2 3">
    <name type="scientific">Rhizobium aquaticum</name>
    <dbReference type="NCBI Taxonomy" id="1549636"/>
    <lineage>
        <taxon>Bacteria</taxon>
        <taxon>Pseudomonadati</taxon>
        <taxon>Pseudomonadota</taxon>
        <taxon>Alphaproteobacteria</taxon>
        <taxon>Hyphomicrobiales</taxon>
        <taxon>Rhizobiaceae</taxon>
        <taxon>Rhizobium/Agrobacterium group</taxon>
        <taxon>Rhizobium</taxon>
    </lineage>
</organism>
<evidence type="ECO:0000259" key="1">
    <source>
        <dbReference type="Pfam" id="PF04101"/>
    </source>
</evidence>
<name>A0ABV2IYQ9_9HYPH</name>
<comment type="caution">
    <text evidence="2">The sequence shown here is derived from an EMBL/GenBank/DDBJ whole genome shotgun (WGS) entry which is preliminary data.</text>
</comment>
<dbReference type="InterPro" id="IPR050519">
    <property type="entry name" value="Glycosyltransf_28_UgtP"/>
</dbReference>
<dbReference type="SUPFAM" id="SSF53756">
    <property type="entry name" value="UDP-Glycosyltransferase/glycogen phosphorylase"/>
    <property type="match status" value="1"/>
</dbReference>
<dbReference type="Proteomes" id="UP001549047">
    <property type="component" value="Unassembled WGS sequence"/>
</dbReference>
<dbReference type="InterPro" id="IPR007235">
    <property type="entry name" value="Glyco_trans_28_C"/>
</dbReference>
<dbReference type="Pfam" id="PF04101">
    <property type="entry name" value="Glyco_tran_28_C"/>
    <property type="match status" value="1"/>
</dbReference>
<dbReference type="EMBL" id="JBEPMB010000001">
    <property type="protein sequence ID" value="MET3612890.1"/>
    <property type="molecule type" value="Genomic_DNA"/>
</dbReference>
<reference evidence="2 3" key="1">
    <citation type="submission" date="2024-06" db="EMBL/GenBank/DDBJ databases">
        <title>Genomic Encyclopedia of Type Strains, Phase IV (KMG-IV): sequencing the most valuable type-strain genomes for metagenomic binning, comparative biology and taxonomic classification.</title>
        <authorList>
            <person name="Goeker M."/>
        </authorList>
    </citation>
    <scope>NUCLEOTIDE SEQUENCE [LARGE SCALE GENOMIC DNA]</scope>
    <source>
        <strain evidence="2 3">DSM 29780</strain>
    </source>
</reference>